<dbReference type="AlphaFoldDB" id="A0A6G1DQ95"/>
<comment type="caution">
    <text evidence="1">The sequence shown here is derived from an EMBL/GenBank/DDBJ whole genome shotgun (WGS) entry which is preliminary data.</text>
</comment>
<accession>A0A6G1DQ95</accession>
<protein>
    <submittedName>
        <fullName evidence="1">Uncharacterized protein</fullName>
    </submittedName>
</protein>
<reference evidence="1 2" key="1">
    <citation type="submission" date="2019-11" db="EMBL/GenBank/DDBJ databases">
        <title>Whole genome sequence of Oryza granulata.</title>
        <authorList>
            <person name="Li W."/>
        </authorList>
    </citation>
    <scope>NUCLEOTIDE SEQUENCE [LARGE SCALE GENOMIC DNA]</scope>
    <source>
        <strain evidence="2">cv. Menghai</strain>
        <tissue evidence="1">Leaf</tissue>
    </source>
</reference>
<keyword evidence="2" id="KW-1185">Reference proteome</keyword>
<name>A0A6G1DQ95_9ORYZ</name>
<gene>
    <name evidence="1" type="ORF">E2562_024935</name>
</gene>
<dbReference type="EMBL" id="SPHZ02000006">
    <property type="protein sequence ID" value="KAF0913853.1"/>
    <property type="molecule type" value="Genomic_DNA"/>
</dbReference>
<proteinExistence type="predicted"/>
<sequence>MLAMLRSVLLRQWRLGSIGSRSLSWCLDWREDMVRRGGTAVRRERCHKSDEEGDALVVRGCHLWLASLLGLAPCLLHLAPFIVDV</sequence>
<evidence type="ECO:0000313" key="2">
    <source>
        <dbReference type="Proteomes" id="UP000479710"/>
    </source>
</evidence>
<organism evidence="1 2">
    <name type="scientific">Oryza meyeriana var. granulata</name>
    <dbReference type="NCBI Taxonomy" id="110450"/>
    <lineage>
        <taxon>Eukaryota</taxon>
        <taxon>Viridiplantae</taxon>
        <taxon>Streptophyta</taxon>
        <taxon>Embryophyta</taxon>
        <taxon>Tracheophyta</taxon>
        <taxon>Spermatophyta</taxon>
        <taxon>Magnoliopsida</taxon>
        <taxon>Liliopsida</taxon>
        <taxon>Poales</taxon>
        <taxon>Poaceae</taxon>
        <taxon>BOP clade</taxon>
        <taxon>Oryzoideae</taxon>
        <taxon>Oryzeae</taxon>
        <taxon>Oryzinae</taxon>
        <taxon>Oryza</taxon>
        <taxon>Oryza meyeriana</taxon>
    </lineage>
</organism>
<dbReference type="Proteomes" id="UP000479710">
    <property type="component" value="Unassembled WGS sequence"/>
</dbReference>
<evidence type="ECO:0000313" key="1">
    <source>
        <dbReference type="EMBL" id="KAF0913853.1"/>
    </source>
</evidence>